<dbReference type="Pfam" id="PF07907">
    <property type="entry name" value="YibE_F"/>
    <property type="match status" value="1"/>
</dbReference>
<dbReference type="AlphaFoldDB" id="A0A1X6WS47"/>
<accession>A0A1X6WS47</accession>
<dbReference type="Proteomes" id="UP000195918">
    <property type="component" value="Unassembled WGS sequence"/>
</dbReference>
<reference evidence="3" key="1">
    <citation type="submission" date="2017-02" db="EMBL/GenBank/DDBJ databases">
        <authorList>
            <person name="Dridi B."/>
        </authorList>
    </citation>
    <scope>NUCLEOTIDE SEQUENCE [LARGE SCALE GENOMIC DNA]</scope>
    <source>
        <strain evidence="3">bH819</strain>
    </source>
</reference>
<feature type="transmembrane region" description="Helical" evidence="1">
    <location>
        <begin position="121"/>
        <end position="141"/>
    </location>
</feature>
<keyword evidence="3" id="KW-1185">Reference proteome</keyword>
<feature type="transmembrane region" description="Helical" evidence="1">
    <location>
        <begin position="77"/>
        <end position="101"/>
    </location>
</feature>
<gene>
    <name evidence="2" type="ORF">FM121_10265</name>
</gene>
<evidence type="ECO:0000313" key="2">
    <source>
        <dbReference type="EMBL" id="SLM86466.1"/>
    </source>
</evidence>
<dbReference type="PANTHER" id="PTHR41771:SF1">
    <property type="entry name" value="MEMBRANE PROTEIN"/>
    <property type="match status" value="1"/>
</dbReference>
<dbReference type="EMBL" id="FWFD01000015">
    <property type="protein sequence ID" value="SLM86466.1"/>
    <property type="molecule type" value="Genomic_DNA"/>
</dbReference>
<protein>
    <submittedName>
        <fullName evidence="2">Integral membrane protein</fullName>
    </submittedName>
</protein>
<dbReference type="InterPro" id="IPR014564">
    <property type="entry name" value="UCP031503_TM"/>
</dbReference>
<name>A0A1X6WS47_9ENTE</name>
<keyword evidence="1" id="KW-1133">Transmembrane helix</keyword>
<evidence type="ECO:0000256" key="1">
    <source>
        <dbReference type="SAM" id="Phobius"/>
    </source>
</evidence>
<dbReference type="InterPro" id="IPR012507">
    <property type="entry name" value="YibE_F"/>
</dbReference>
<keyword evidence="1" id="KW-0472">Membrane</keyword>
<dbReference type="PANTHER" id="PTHR41771">
    <property type="entry name" value="MEMBRANE PROTEIN-RELATED"/>
    <property type="match status" value="1"/>
</dbReference>
<evidence type="ECO:0000313" key="3">
    <source>
        <dbReference type="Proteomes" id="UP000195918"/>
    </source>
</evidence>
<dbReference type="OrthoDB" id="2414035at2"/>
<sequence>MSVNFLLLCFLAILMWKIGGSKGWLALTALGLNLLFMFIMLILINWGFSPVILTIITSLIITSMNLFFINGLTTKTIVAFFSSAIILIFMVFLIYICVNFMQLQGLPTEELMEMDMYSLNIGISFLSLSISVMIMSAVGAINDIAISVSAAIGELHQSNNELTKDNLFNSGMIIGKDILSSTMNTIIFALIGGQIALFIWVSDLNYSFAHFINTKILVSQWVTLLISGIAITLTIPITSYLMIYRIKKTDVST</sequence>
<dbReference type="PIRSF" id="PIRSF031503">
    <property type="entry name" value="UCP031503_mp"/>
    <property type="match status" value="1"/>
</dbReference>
<keyword evidence="1" id="KW-0812">Transmembrane</keyword>
<feature type="transmembrane region" description="Helical" evidence="1">
    <location>
        <begin position="30"/>
        <end position="56"/>
    </location>
</feature>
<feature type="transmembrane region" description="Helical" evidence="1">
    <location>
        <begin position="221"/>
        <end position="243"/>
    </location>
</feature>
<organism evidence="2 3">
    <name type="scientific">Vagococcus fluvialis bH819</name>
    <dbReference type="NCBI Taxonomy" id="1255619"/>
    <lineage>
        <taxon>Bacteria</taxon>
        <taxon>Bacillati</taxon>
        <taxon>Bacillota</taxon>
        <taxon>Bacilli</taxon>
        <taxon>Lactobacillales</taxon>
        <taxon>Enterococcaceae</taxon>
        <taxon>Vagococcus</taxon>
    </lineage>
</organism>
<dbReference type="RefSeq" id="WP_086952093.1">
    <property type="nucleotide sequence ID" value="NZ_FWFD01000015.1"/>
</dbReference>
<feature type="transmembrane region" description="Helical" evidence="1">
    <location>
        <begin position="182"/>
        <end position="201"/>
    </location>
</feature>
<proteinExistence type="predicted"/>